<organism evidence="3 4">
    <name type="scientific">Labeo rohita</name>
    <name type="common">Indian major carp</name>
    <name type="synonym">Cyprinus rohita</name>
    <dbReference type="NCBI Taxonomy" id="84645"/>
    <lineage>
        <taxon>Eukaryota</taxon>
        <taxon>Metazoa</taxon>
        <taxon>Chordata</taxon>
        <taxon>Craniata</taxon>
        <taxon>Vertebrata</taxon>
        <taxon>Euteleostomi</taxon>
        <taxon>Actinopterygii</taxon>
        <taxon>Neopterygii</taxon>
        <taxon>Teleostei</taxon>
        <taxon>Ostariophysi</taxon>
        <taxon>Cypriniformes</taxon>
        <taxon>Cyprinidae</taxon>
        <taxon>Labeoninae</taxon>
        <taxon>Labeonini</taxon>
        <taxon>Labeo</taxon>
    </lineage>
</organism>
<proteinExistence type="evidence at protein level"/>
<evidence type="ECO:0007829" key="5">
    <source>
        <dbReference type="PeptideAtlas" id="A0A498LSW5"/>
    </source>
</evidence>
<dbReference type="Gene3D" id="2.60.40.10">
    <property type="entry name" value="Immunoglobulins"/>
    <property type="match status" value="1"/>
</dbReference>
<feature type="domain" description="Ig-like" evidence="2">
    <location>
        <begin position="880"/>
        <end position="960"/>
    </location>
</feature>
<dbReference type="InterPro" id="IPR007110">
    <property type="entry name" value="Ig-like_dom"/>
</dbReference>
<sequence>MPKTVGLDPSPFTVRKPDESAKSVLGSKSSKEEAVLQRKTAASAPPPPSEEQISSSSEDDSEEDREDDGTASQRSTPIKLAEPSDSIRTHEPGDWKYSIQTTALQSFTITVTSHAAQANVPPIIVETRINQQFSDGTKPLIVFAEVSQNYRPVINAEVWATLESENGPVKTLQLLDNGAGEVQLNPPKPTVSDEPLEVGSFTRTATGESFVVTLSGPPPNFPPNRITDLSAEIQEDTVLLSWTAPGEDLDEGTGEVQLSPPKPPVSDEPLEVGSFTRTATGESFVVTLSGPPQNFPPNRITDMSAEIQEDTVLLSWTSMKEQGFQPSPTSVNLETGIKLDGNGYVDVVIAISSRVSQDNTLIDKIKDMVTEGSLYLFEALDKKVYFKEATILVPPQWNSKDFTRARTESFEKARIRIDNPNPAYGDEPYTNQYGECGAEGEYIHFTPNFFQTNALTKPYRSKGRVLVHEWAHLRWGVYDEYSEKKPFYYSNGHIEATRCSKNIKGQFYEDSAETPCRTDPQTSLPTKDCKFFPNKYQNTRSSIMFLPSLDSVLKKDDGDVIGDEIFFLTDGEATDDLNSCVPNAINSGAIIHTIALGDKADKALREMADKTVTSHAAQADVPPIIVKTRMDQKFSDGTKPMIVFAEVSQNYKPVINAEVWATLEPESGPAQMLQLLDNGAGVVEMNPSKPLVSPESLITGSFRRTATGESFEVILKSTTPPNFPPNRITDLNADIQEDIVLLSWTAPGEDLDHGTAKSYKIKWSLDFKMLQSNFSNAHEVNISGISPQEAGSVEQRSFHLSFPIQNSTTLYFVVQSEDKENVKSQISNIAQASKIIPHPEPTQAKIRIDYANPAYSDEPYTKQYGECGVEGEVQLNPPKPTVSEEPLEVGSFTRAVTGESFVVTLSCIPPNFPSDRITDLSAEIQEDTVLLTWTAPGEDIDQGTVTSITYAVADIYCQTQAKIRIDNPAQGDEPYTKQYDECGEEGVAKTLKVRCMRLLLEDLLKGAASIHKLHYLQRSASFFQTKTKFKKLFNVPAKPGFCEVQLSPPKPTVSDEPLEVGSFTRTVTGEGFVVTLSGPPPNFPPNRITDLSAEIQEDTVFLSWTARGGDLIKGTAMGSRAVFLLWMLLSSTSTGIKLDGNGYVDVVIAISSRVSQDNTLIDKIKDMVTEGSLYLYEALDKKVYFKEATILVPPQWNSKNFTKARTEFFEKARIRIDNPNPAYGDEPYTNQFGECGAEAEYIHFTPNYFRDNTLTKQYGPKGRVLVHEWAHLRWGVYDEYSEKNPFYYSNGHIEATRCSKNIKGQFYEDSARTPCPNDPQTSLPTKNCKFFPNKYQNTHSSIMFLPSLDSVLKKDNGDVIGDEIIFLTDGEASDDLNSCVPNAINSGAIIHTIALGNKADKALREIADKTGVVEMNPSKPLVSVESLIIGSFSRTTTGESFEVILKSTTPPNFPPNRITDLNAEIQENIVLLSWTAPGEDLDHGTVKSYKIKWSLDFKMLQSNFTNAHEFNISGISPQEAGSVEQRSFHLSFPIQNGTTLYFVVQSEDKENVKSQISNVAQASKIIPHPEPTQGKKLNYQ</sequence>
<comment type="caution">
    <text evidence="3">The sequence shown here is derived from an EMBL/GenBank/DDBJ whole genome shotgun (WGS) entry which is preliminary data.</text>
</comment>
<evidence type="ECO:0000256" key="1">
    <source>
        <dbReference type="SAM" id="MobiDB-lite"/>
    </source>
</evidence>
<name>A0A498LSW5_LABRO</name>
<evidence type="ECO:0000313" key="4">
    <source>
        <dbReference type="Proteomes" id="UP000290572"/>
    </source>
</evidence>
<feature type="region of interest" description="Disordered" evidence="1">
    <location>
        <begin position="1"/>
        <end position="93"/>
    </location>
</feature>
<dbReference type="SUPFAM" id="SSF53300">
    <property type="entry name" value="vWA-like"/>
    <property type="match status" value="1"/>
</dbReference>
<evidence type="ECO:0000313" key="3">
    <source>
        <dbReference type="EMBL" id="RXN10703.1"/>
    </source>
</evidence>
<feature type="compositionally biased region" description="Acidic residues" evidence="1">
    <location>
        <begin position="57"/>
        <end position="69"/>
    </location>
</feature>
<keyword evidence="4" id="KW-1185">Reference proteome</keyword>
<dbReference type="InterPro" id="IPR036465">
    <property type="entry name" value="vWFA_dom_sf"/>
</dbReference>
<gene>
    <name evidence="3" type="ORF">ROHU_010844</name>
</gene>
<dbReference type="EMBL" id="QBIY01013181">
    <property type="protein sequence ID" value="RXN10703.1"/>
    <property type="molecule type" value="Genomic_DNA"/>
</dbReference>
<protein>
    <submittedName>
        <fullName evidence="3">Epithelial chloride channel-like protein</fullName>
    </submittedName>
</protein>
<feature type="region of interest" description="Disordered" evidence="1">
    <location>
        <begin position="248"/>
        <end position="269"/>
    </location>
</feature>
<accession>A0A498LSW5</accession>
<dbReference type="Pfam" id="PF08434">
    <property type="entry name" value="CLCA"/>
    <property type="match status" value="2"/>
</dbReference>
<dbReference type="Gene3D" id="3.40.50.410">
    <property type="entry name" value="von Willebrand factor, type A domain"/>
    <property type="match status" value="1"/>
</dbReference>
<dbReference type="PROSITE" id="PS50835">
    <property type="entry name" value="IG_LIKE"/>
    <property type="match status" value="1"/>
</dbReference>
<dbReference type="Proteomes" id="UP000290572">
    <property type="component" value="Unassembled WGS sequence"/>
</dbReference>
<dbReference type="InterPro" id="IPR013642">
    <property type="entry name" value="CLCA_N"/>
</dbReference>
<dbReference type="InterPro" id="IPR013783">
    <property type="entry name" value="Ig-like_fold"/>
</dbReference>
<dbReference type="STRING" id="84645.A0A498LSW5"/>
<reference evidence="3 4" key="1">
    <citation type="submission" date="2018-03" db="EMBL/GenBank/DDBJ databases">
        <title>Draft genome sequence of Rohu Carp (Labeo rohita).</title>
        <authorList>
            <person name="Das P."/>
            <person name="Kushwaha B."/>
            <person name="Joshi C.G."/>
            <person name="Kumar D."/>
            <person name="Nagpure N.S."/>
            <person name="Sahoo L."/>
            <person name="Das S.P."/>
            <person name="Bit A."/>
            <person name="Patnaik S."/>
            <person name="Meher P.K."/>
            <person name="Jayasankar P."/>
            <person name="Koringa P.G."/>
            <person name="Patel N.V."/>
            <person name="Hinsu A.T."/>
            <person name="Kumar R."/>
            <person name="Pandey M."/>
            <person name="Agarwal S."/>
            <person name="Srivastava S."/>
            <person name="Singh M."/>
            <person name="Iquebal M.A."/>
            <person name="Jaiswal S."/>
            <person name="Angadi U.B."/>
            <person name="Kumar N."/>
            <person name="Raza M."/>
            <person name="Shah T.M."/>
            <person name="Rai A."/>
            <person name="Jena J.K."/>
        </authorList>
    </citation>
    <scope>NUCLEOTIDE SEQUENCE [LARGE SCALE GENOMIC DNA]</scope>
    <source>
        <strain evidence="3">DASCIFA01</strain>
        <tissue evidence="3">Testis</tissue>
    </source>
</reference>
<keyword evidence="5" id="KW-1267">Proteomics identification</keyword>
<evidence type="ECO:0000259" key="2">
    <source>
        <dbReference type="PROSITE" id="PS50835"/>
    </source>
</evidence>